<accession>A0A174SSG1</accession>
<evidence type="ECO:0000313" key="1">
    <source>
        <dbReference type="EMBL" id="CUP98345.1"/>
    </source>
</evidence>
<dbReference type="AlphaFoldDB" id="A0A174SSG1"/>
<protein>
    <submittedName>
        <fullName evidence="1">Uncharacterized protein</fullName>
    </submittedName>
</protein>
<sequence>MQKQFVFLKIKIHFVLYYKYYHYLCNTEKEIKDRITYHKLRFYFFLVECLI</sequence>
<dbReference type="Proteomes" id="UP000095576">
    <property type="component" value="Unassembled WGS sequence"/>
</dbReference>
<dbReference type="EMBL" id="CZAP01000018">
    <property type="protein sequence ID" value="CUP98345.1"/>
    <property type="molecule type" value="Genomic_DNA"/>
</dbReference>
<organism evidence="1 2">
    <name type="scientific">Bacteroides thetaiotaomicron</name>
    <dbReference type="NCBI Taxonomy" id="818"/>
    <lineage>
        <taxon>Bacteria</taxon>
        <taxon>Pseudomonadati</taxon>
        <taxon>Bacteroidota</taxon>
        <taxon>Bacteroidia</taxon>
        <taxon>Bacteroidales</taxon>
        <taxon>Bacteroidaceae</taxon>
        <taxon>Bacteroides</taxon>
    </lineage>
</organism>
<name>A0A174SSG1_BACT4</name>
<gene>
    <name evidence="1" type="ORF">ERS852511_03885</name>
</gene>
<evidence type="ECO:0000313" key="2">
    <source>
        <dbReference type="Proteomes" id="UP000095576"/>
    </source>
</evidence>
<proteinExistence type="predicted"/>
<reference evidence="1 2" key="1">
    <citation type="submission" date="2015-09" db="EMBL/GenBank/DDBJ databases">
        <authorList>
            <consortium name="Pathogen Informatics"/>
        </authorList>
    </citation>
    <scope>NUCLEOTIDE SEQUENCE [LARGE SCALE GENOMIC DNA]</scope>
    <source>
        <strain evidence="1 2">2789STDY5834899</strain>
    </source>
</reference>